<feature type="transmembrane region" description="Helical" evidence="7">
    <location>
        <begin position="147"/>
        <end position="167"/>
    </location>
</feature>
<keyword evidence="4 7" id="KW-0812">Transmembrane</keyword>
<dbReference type="Gene3D" id="1.10.3720.10">
    <property type="entry name" value="MetI-like"/>
    <property type="match status" value="1"/>
</dbReference>
<evidence type="ECO:0000256" key="6">
    <source>
        <dbReference type="ARBA" id="ARBA00023136"/>
    </source>
</evidence>
<evidence type="ECO:0000313" key="10">
    <source>
        <dbReference type="Proteomes" id="UP001163687"/>
    </source>
</evidence>
<evidence type="ECO:0000259" key="8">
    <source>
        <dbReference type="PROSITE" id="PS50928"/>
    </source>
</evidence>
<evidence type="ECO:0000256" key="7">
    <source>
        <dbReference type="RuleBase" id="RU363032"/>
    </source>
</evidence>
<dbReference type="PROSITE" id="PS50928">
    <property type="entry name" value="ABC_TM1"/>
    <property type="match status" value="1"/>
</dbReference>
<feature type="domain" description="ABC transmembrane type-1" evidence="8">
    <location>
        <begin position="76"/>
        <end position="267"/>
    </location>
</feature>
<dbReference type="SUPFAM" id="SSF161098">
    <property type="entry name" value="MetI-like"/>
    <property type="match status" value="1"/>
</dbReference>
<dbReference type="InterPro" id="IPR050901">
    <property type="entry name" value="BP-dep_ABC_trans_perm"/>
</dbReference>
<dbReference type="PANTHER" id="PTHR32243:SF18">
    <property type="entry name" value="INNER MEMBRANE ABC TRANSPORTER PERMEASE PROTEIN YCJP"/>
    <property type="match status" value="1"/>
</dbReference>
<proteinExistence type="inferred from homology"/>
<evidence type="ECO:0000313" key="9">
    <source>
        <dbReference type="EMBL" id="BDG60408.1"/>
    </source>
</evidence>
<comment type="subcellular location">
    <subcellularLocation>
        <location evidence="1 7">Cell membrane</location>
        <topology evidence="1 7">Multi-pass membrane protein</topology>
    </subcellularLocation>
</comment>
<evidence type="ECO:0000256" key="2">
    <source>
        <dbReference type="ARBA" id="ARBA00022448"/>
    </source>
</evidence>
<accession>A0AA35G8G5</accession>
<keyword evidence="10" id="KW-1185">Reference proteome</keyword>
<dbReference type="KEGG" id="cmic:caldi_14980"/>
<name>A0AA35G8G5_9FIRM</name>
<feature type="transmembrane region" description="Helical" evidence="7">
    <location>
        <begin position="246"/>
        <end position="267"/>
    </location>
</feature>
<keyword evidence="6 7" id="KW-0472">Membrane</keyword>
<dbReference type="AlphaFoldDB" id="A0AA35G8G5"/>
<gene>
    <name evidence="9" type="ORF">caldi_14980</name>
</gene>
<dbReference type="GO" id="GO:0055085">
    <property type="term" value="P:transmembrane transport"/>
    <property type="evidence" value="ECO:0007669"/>
    <property type="project" value="InterPro"/>
</dbReference>
<organism evidence="9 10">
    <name type="scientific">Caldinitratiruptor microaerophilus</name>
    <dbReference type="NCBI Taxonomy" id="671077"/>
    <lineage>
        <taxon>Bacteria</taxon>
        <taxon>Bacillati</taxon>
        <taxon>Bacillota</taxon>
        <taxon>Clostridia</taxon>
        <taxon>Eubacteriales</taxon>
        <taxon>Symbiobacteriaceae</taxon>
        <taxon>Caldinitratiruptor</taxon>
    </lineage>
</organism>
<dbReference type="Proteomes" id="UP001163687">
    <property type="component" value="Chromosome"/>
</dbReference>
<dbReference type="InterPro" id="IPR000515">
    <property type="entry name" value="MetI-like"/>
</dbReference>
<dbReference type="CDD" id="cd06261">
    <property type="entry name" value="TM_PBP2"/>
    <property type="match status" value="1"/>
</dbReference>
<keyword evidence="5 7" id="KW-1133">Transmembrane helix</keyword>
<dbReference type="PANTHER" id="PTHR32243">
    <property type="entry name" value="MALTOSE TRANSPORT SYSTEM PERMEASE-RELATED"/>
    <property type="match status" value="1"/>
</dbReference>
<evidence type="ECO:0000256" key="1">
    <source>
        <dbReference type="ARBA" id="ARBA00004651"/>
    </source>
</evidence>
<keyword evidence="2 7" id="KW-0813">Transport</keyword>
<sequence>MRKLVARLALYLAALAVAAFVLAPFAWLVISSIASGADLLSRPLRWWPEHASFERYWTIFTSTDTGAPAYTFRHAIWNSTRVAAYATLVSLGVGIPAAYALARFRFRSRRALTLLFLGSYMLPPIALVVALYLLLGQLRLRDTVGGLALVYSSFITPYVIWIMRGYFLAIPPELEEAARVDGCSRFGAFLRVALPLARPGIVTTVIFAVLTAWDEFLYALILTSSVRAKPIPVAIAEFSGQHMIDYGMIAAGGVLAALPPVLLSLVLQRHIIRGLTAGAVKG</sequence>
<evidence type="ECO:0000256" key="4">
    <source>
        <dbReference type="ARBA" id="ARBA00022692"/>
    </source>
</evidence>
<feature type="transmembrane region" description="Helical" evidence="7">
    <location>
        <begin position="188"/>
        <end position="213"/>
    </location>
</feature>
<dbReference type="InterPro" id="IPR035906">
    <property type="entry name" value="MetI-like_sf"/>
</dbReference>
<dbReference type="EMBL" id="AP025628">
    <property type="protein sequence ID" value="BDG60408.1"/>
    <property type="molecule type" value="Genomic_DNA"/>
</dbReference>
<dbReference type="RefSeq" id="WP_264844433.1">
    <property type="nucleotide sequence ID" value="NZ_AP025628.1"/>
</dbReference>
<dbReference type="Pfam" id="PF00528">
    <property type="entry name" value="BPD_transp_1"/>
    <property type="match status" value="1"/>
</dbReference>
<evidence type="ECO:0000256" key="3">
    <source>
        <dbReference type="ARBA" id="ARBA00022475"/>
    </source>
</evidence>
<reference evidence="9" key="1">
    <citation type="submission" date="2022-03" db="EMBL/GenBank/DDBJ databases">
        <title>Complete genome sequence of Caldinitratiruptor microaerophilus.</title>
        <authorList>
            <person name="Mukaiyama R."/>
            <person name="Nishiyama T."/>
            <person name="Ueda K."/>
        </authorList>
    </citation>
    <scope>NUCLEOTIDE SEQUENCE</scope>
    <source>
        <strain evidence="9">JCM 16183</strain>
    </source>
</reference>
<feature type="transmembrane region" description="Helical" evidence="7">
    <location>
        <begin position="82"/>
        <end position="102"/>
    </location>
</feature>
<dbReference type="GO" id="GO:0005886">
    <property type="term" value="C:plasma membrane"/>
    <property type="evidence" value="ECO:0007669"/>
    <property type="project" value="UniProtKB-SubCell"/>
</dbReference>
<comment type="similarity">
    <text evidence="7">Belongs to the binding-protein-dependent transport system permease family.</text>
</comment>
<protein>
    <submittedName>
        <fullName evidence="9">Sugar ABC transporter permease</fullName>
    </submittedName>
</protein>
<evidence type="ECO:0000256" key="5">
    <source>
        <dbReference type="ARBA" id="ARBA00022989"/>
    </source>
</evidence>
<feature type="transmembrane region" description="Helical" evidence="7">
    <location>
        <begin position="114"/>
        <end position="135"/>
    </location>
</feature>
<keyword evidence="3" id="KW-1003">Cell membrane</keyword>